<dbReference type="InterPro" id="IPR047137">
    <property type="entry name" value="ORF3"/>
</dbReference>
<protein>
    <submittedName>
        <fullName evidence="3">Cyclase</fullName>
    </submittedName>
</protein>
<feature type="domain" description="Coenzyme Q-binding protein COQ10 START" evidence="2">
    <location>
        <begin position="10"/>
        <end position="126"/>
    </location>
</feature>
<dbReference type="CDD" id="cd07817">
    <property type="entry name" value="SRPBCC_8"/>
    <property type="match status" value="1"/>
</dbReference>
<keyword evidence="4" id="KW-1185">Reference proteome</keyword>
<dbReference type="PANTHER" id="PTHR33824:SF7">
    <property type="entry name" value="POLYKETIDE CYCLASE_DEHYDRASE AND LIPID TRANSPORT SUPERFAMILY PROTEIN"/>
    <property type="match status" value="1"/>
</dbReference>
<feature type="compositionally biased region" description="Basic and acidic residues" evidence="1">
    <location>
        <begin position="144"/>
        <end position="153"/>
    </location>
</feature>
<dbReference type="InterPro" id="IPR023393">
    <property type="entry name" value="START-like_dom_sf"/>
</dbReference>
<dbReference type="EMBL" id="BMMV01000002">
    <property type="protein sequence ID" value="GGJ79195.1"/>
    <property type="molecule type" value="Genomic_DNA"/>
</dbReference>
<organism evidence="3 4">
    <name type="scientific">Streptomyces camponoticapitis</name>
    <dbReference type="NCBI Taxonomy" id="1616125"/>
    <lineage>
        <taxon>Bacteria</taxon>
        <taxon>Bacillati</taxon>
        <taxon>Actinomycetota</taxon>
        <taxon>Actinomycetes</taxon>
        <taxon>Kitasatosporales</taxon>
        <taxon>Streptomycetaceae</taxon>
        <taxon>Streptomyces</taxon>
    </lineage>
</organism>
<dbReference type="Pfam" id="PF03364">
    <property type="entry name" value="Polyketide_cyc"/>
    <property type="match status" value="1"/>
</dbReference>
<dbReference type="Proteomes" id="UP000660265">
    <property type="component" value="Unassembled WGS sequence"/>
</dbReference>
<evidence type="ECO:0000256" key="1">
    <source>
        <dbReference type="SAM" id="MobiDB-lite"/>
    </source>
</evidence>
<dbReference type="InterPro" id="IPR005031">
    <property type="entry name" value="COQ10_START"/>
</dbReference>
<dbReference type="SUPFAM" id="SSF55961">
    <property type="entry name" value="Bet v1-like"/>
    <property type="match status" value="1"/>
</dbReference>
<gene>
    <name evidence="3" type="ORF">GCM10011583_08460</name>
</gene>
<reference evidence="4" key="1">
    <citation type="journal article" date="2019" name="Int. J. Syst. Evol. Microbiol.">
        <title>The Global Catalogue of Microorganisms (GCM) 10K type strain sequencing project: providing services to taxonomists for standard genome sequencing and annotation.</title>
        <authorList>
            <consortium name="The Broad Institute Genomics Platform"/>
            <consortium name="The Broad Institute Genome Sequencing Center for Infectious Disease"/>
            <person name="Wu L."/>
            <person name="Ma J."/>
        </authorList>
    </citation>
    <scope>NUCLEOTIDE SEQUENCE [LARGE SCALE GENOMIC DNA]</scope>
    <source>
        <strain evidence="4">CGMCC 4.7275</strain>
    </source>
</reference>
<evidence type="ECO:0000259" key="2">
    <source>
        <dbReference type="Pfam" id="PF03364"/>
    </source>
</evidence>
<feature type="region of interest" description="Disordered" evidence="1">
    <location>
        <begin position="144"/>
        <end position="170"/>
    </location>
</feature>
<sequence length="170" mass="19596">MTTIEASSDVDVPVRVAYNQWTQFESFPRFMDGVQRIDRPRSTMTHWVTRLGPMTQEFDAEIVEQSPDERVSWRSMGRPVHSGTVTFLELAEDRVRVTLRIDFAPRGFVERSGNALGVVHRRVHKDLKSFKEYIEGQGRETGEWRGAIRDSHVRPNSGQKHPHVPNWPTG</sequence>
<evidence type="ECO:0000313" key="3">
    <source>
        <dbReference type="EMBL" id="GGJ79195.1"/>
    </source>
</evidence>
<dbReference type="PANTHER" id="PTHR33824">
    <property type="entry name" value="POLYKETIDE CYCLASE/DEHYDRASE AND LIPID TRANSPORT SUPERFAMILY PROTEIN"/>
    <property type="match status" value="1"/>
</dbReference>
<dbReference type="RefSeq" id="WP_189105890.1">
    <property type="nucleotide sequence ID" value="NZ_BMMV01000002.1"/>
</dbReference>
<comment type="caution">
    <text evidence="3">The sequence shown here is derived from an EMBL/GenBank/DDBJ whole genome shotgun (WGS) entry which is preliminary data.</text>
</comment>
<dbReference type="Gene3D" id="3.30.530.20">
    <property type="match status" value="1"/>
</dbReference>
<name>A0ABQ2E197_9ACTN</name>
<accession>A0ABQ2E197</accession>
<proteinExistence type="predicted"/>
<evidence type="ECO:0000313" key="4">
    <source>
        <dbReference type="Proteomes" id="UP000660265"/>
    </source>
</evidence>